<gene>
    <name evidence="5" type="ORF">HDE69_003068</name>
</gene>
<evidence type="ECO:0000256" key="2">
    <source>
        <dbReference type="ARBA" id="ARBA00022679"/>
    </source>
</evidence>
<dbReference type="PANTHER" id="PTHR12215:SF10">
    <property type="entry name" value="L-AMINOADIPATE-SEMIALDEHYDE DEHYDROGENASE-PHOSPHOPANTETHEINYL TRANSFERASE"/>
    <property type="match status" value="1"/>
</dbReference>
<dbReference type="AlphaFoldDB" id="A0A7W8YUS9"/>
<feature type="domain" description="4'-phosphopantetheinyl transferase" evidence="3">
    <location>
        <begin position="128"/>
        <end position="214"/>
    </location>
</feature>
<dbReference type="GO" id="GO:0005829">
    <property type="term" value="C:cytosol"/>
    <property type="evidence" value="ECO:0007669"/>
    <property type="project" value="TreeGrafter"/>
</dbReference>
<dbReference type="Pfam" id="PF22624">
    <property type="entry name" value="AASDHPPT_N"/>
    <property type="match status" value="1"/>
</dbReference>
<dbReference type="InterPro" id="IPR050559">
    <property type="entry name" value="P-Pant_transferase_sf"/>
</dbReference>
<organism evidence="5 6">
    <name type="scientific">Pedobacter cryoconitis</name>
    <dbReference type="NCBI Taxonomy" id="188932"/>
    <lineage>
        <taxon>Bacteria</taxon>
        <taxon>Pseudomonadati</taxon>
        <taxon>Bacteroidota</taxon>
        <taxon>Sphingobacteriia</taxon>
        <taxon>Sphingobacteriales</taxon>
        <taxon>Sphingobacteriaceae</taxon>
        <taxon>Pedobacter</taxon>
    </lineage>
</organism>
<dbReference type="EC" id="2.7.8.-" evidence="5"/>
<evidence type="ECO:0000313" key="6">
    <source>
        <dbReference type="Proteomes" id="UP000537718"/>
    </source>
</evidence>
<dbReference type="InterPro" id="IPR008278">
    <property type="entry name" value="4-PPantetheinyl_Trfase_dom"/>
</dbReference>
<name>A0A7W8YUS9_9SPHI</name>
<dbReference type="InterPro" id="IPR037143">
    <property type="entry name" value="4-PPantetheinyl_Trfase_dom_sf"/>
</dbReference>
<sequence>MSARLFCQYTQTLPVSSVHPELVANELLIWNIDTDLYLNRVPLLEKVLSAEEKNRACRFHFKRDTNRFIIRRALLKILLAAYQGCQAQEVKFVTGTHGKPHLAENKDLHFNTSHSDSHAIIALSLHQLGVDIELAQPDFDFGPVAEVLFSKAELDFLAASTSPIADFFIIWTRKEAFVKATGKGLENHVQLLSCLDGVQLIPSLLTTTADHWNINTTALAAGYLLSIVTQAASVPINTTLVTFNDNLLLNR</sequence>
<feature type="domain" description="4'-phosphopantetheinyl transferase N-terminal" evidence="4">
    <location>
        <begin position="46"/>
        <end position="122"/>
    </location>
</feature>
<dbReference type="InterPro" id="IPR055066">
    <property type="entry name" value="AASDHPPT_N"/>
</dbReference>
<reference evidence="5 6" key="1">
    <citation type="submission" date="2020-08" db="EMBL/GenBank/DDBJ databases">
        <title>Genomic Encyclopedia of Type Strains, Phase IV (KMG-V): Genome sequencing to study the core and pangenomes of soil and plant-associated prokaryotes.</title>
        <authorList>
            <person name="Whitman W."/>
        </authorList>
    </citation>
    <scope>NUCLEOTIDE SEQUENCE [LARGE SCALE GENOMIC DNA]</scope>
    <source>
        <strain evidence="5 6">MP7CTX6</strain>
    </source>
</reference>
<dbReference type="Pfam" id="PF01648">
    <property type="entry name" value="ACPS"/>
    <property type="match status" value="1"/>
</dbReference>
<evidence type="ECO:0000313" key="5">
    <source>
        <dbReference type="EMBL" id="MBB5622003.1"/>
    </source>
</evidence>
<dbReference type="GO" id="GO:0019878">
    <property type="term" value="P:lysine biosynthetic process via aminoadipic acid"/>
    <property type="evidence" value="ECO:0007669"/>
    <property type="project" value="TreeGrafter"/>
</dbReference>
<keyword evidence="2 5" id="KW-0808">Transferase</keyword>
<evidence type="ECO:0000259" key="3">
    <source>
        <dbReference type="Pfam" id="PF01648"/>
    </source>
</evidence>
<comment type="similarity">
    <text evidence="1">Belongs to the P-Pant transferase superfamily. Gsp/Sfp/HetI/AcpT family.</text>
</comment>
<proteinExistence type="inferred from homology"/>
<dbReference type="Proteomes" id="UP000537718">
    <property type="component" value="Unassembled WGS sequence"/>
</dbReference>
<dbReference type="RefSeq" id="WP_183867950.1">
    <property type="nucleotide sequence ID" value="NZ_JACHCF010000007.1"/>
</dbReference>
<evidence type="ECO:0000259" key="4">
    <source>
        <dbReference type="Pfam" id="PF22624"/>
    </source>
</evidence>
<comment type="caution">
    <text evidence="5">The sequence shown here is derived from an EMBL/GenBank/DDBJ whole genome shotgun (WGS) entry which is preliminary data.</text>
</comment>
<dbReference type="GO" id="GO:0000287">
    <property type="term" value="F:magnesium ion binding"/>
    <property type="evidence" value="ECO:0007669"/>
    <property type="project" value="InterPro"/>
</dbReference>
<accession>A0A7W8YUS9</accession>
<dbReference type="EMBL" id="JACHCF010000007">
    <property type="protein sequence ID" value="MBB5622003.1"/>
    <property type="molecule type" value="Genomic_DNA"/>
</dbReference>
<dbReference type="GO" id="GO:0008897">
    <property type="term" value="F:holo-[acyl-carrier-protein] synthase activity"/>
    <property type="evidence" value="ECO:0007669"/>
    <property type="project" value="InterPro"/>
</dbReference>
<dbReference type="Gene3D" id="3.90.470.20">
    <property type="entry name" value="4'-phosphopantetheinyl transferase domain"/>
    <property type="match status" value="2"/>
</dbReference>
<evidence type="ECO:0000256" key="1">
    <source>
        <dbReference type="ARBA" id="ARBA00010990"/>
    </source>
</evidence>
<protein>
    <submittedName>
        <fullName evidence="5">4'-phosphopantetheinyl transferase</fullName>
        <ecNumber evidence="5">2.7.8.-</ecNumber>
    </submittedName>
</protein>
<dbReference type="SUPFAM" id="SSF56214">
    <property type="entry name" value="4'-phosphopantetheinyl transferase"/>
    <property type="match status" value="2"/>
</dbReference>
<dbReference type="PANTHER" id="PTHR12215">
    <property type="entry name" value="PHOSPHOPANTETHEINE TRANSFERASE"/>
    <property type="match status" value="1"/>
</dbReference>